<evidence type="ECO:0000256" key="3">
    <source>
        <dbReference type="ARBA" id="ARBA00022989"/>
    </source>
</evidence>
<dbReference type="EMBL" id="JANAWD010000065">
    <property type="protein sequence ID" value="KAJ3488522.1"/>
    <property type="molecule type" value="Genomic_DNA"/>
</dbReference>
<evidence type="ECO:0000256" key="1">
    <source>
        <dbReference type="ARBA" id="ARBA00004141"/>
    </source>
</evidence>
<dbReference type="InterPro" id="IPR040254">
    <property type="entry name" value="Ecm3-like"/>
</dbReference>
<evidence type="ECO:0000313" key="8">
    <source>
        <dbReference type="Proteomes" id="UP001212997"/>
    </source>
</evidence>
<evidence type="ECO:0000256" key="5">
    <source>
        <dbReference type="SAM" id="MobiDB-lite"/>
    </source>
</evidence>
<accession>A0AAD5VDJ7</accession>
<name>A0AAD5VDJ7_9APHY</name>
<dbReference type="PANTHER" id="PTHR31274">
    <property type="entry name" value="PROTEIN ECM3"/>
    <property type="match status" value="1"/>
</dbReference>
<proteinExistence type="predicted"/>
<organism evidence="7 8">
    <name type="scientific">Meripilus lineatus</name>
    <dbReference type="NCBI Taxonomy" id="2056292"/>
    <lineage>
        <taxon>Eukaryota</taxon>
        <taxon>Fungi</taxon>
        <taxon>Dikarya</taxon>
        <taxon>Basidiomycota</taxon>
        <taxon>Agaricomycotina</taxon>
        <taxon>Agaricomycetes</taxon>
        <taxon>Polyporales</taxon>
        <taxon>Meripilaceae</taxon>
        <taxon>Meripilus</taxon>
    </lineage>
</organism>
<protein>
    <recommendedName>
        <fullName evidence="9">Auxin efflux carrier</fullName>
    </recommendedName>
</protein>
<feature type="transmembrane region" description="Helical" evidence="6">
    <location>
        <begin position="41"/>
        <end position="64"/>
    </location>
</feature>
<gene>
    <name evidence="7" type="ORF">NLI96_g2781</name>
</gene>
<feature type="transmembrane region" description="Helical" evidence="6">
    <location>
        <begin position="366"/>
        <end position="388"/>
    </location>
</feature>
<dbReference type="Proteomes" id="UP001212997">
    <property type="component" value="Unassembled WGS sequence"/>
</dbReference>
<evidence type="ECO:0000313" key="7">
    <source>
        <dbReference type="EMBL" id="KAJ3488522.1"/>
    </source>
</evidence>
<keyword evidence="8" id="KW-1185">Reference proteome</keyword>
<reference evidence="7" key="1">
    <citation type="submission" date="2022-07" db="EMBL/GenBank/DDBJ databases">
        <title>Genome Sequence of Physisporinus lineatus.</title>
        <authorList>
            <person name="Buettner E."/>
        </authorList>
    </citation>
    <scope>NUCLEOTIDE SEQUENCE</scope>
    <source>
        <strain evidence="7">VT162</strain>
    </source>
</reference>
<dbReference type="InterPro" id="IPR004776">
    <property type="entry name" value="Mem_transp_PIN-like"/>
</dbReference>
<feature type="transmembrane region" description="Helical" evidence="6">
    <location>
        <begin position="151"/>
        <end position="169"/>
    </location>
</feature>
<keyword evidence="2 6" id="KW-0812">Transmembrane</keyword>
<feature type="compositionally biased region" description="Low complexity" evidence="5">
    <location>
        <begin position="249"/>
        <end position="262"/>
    </location>
</feature>
<dbReference type="AlphaFoldDB" id="A0AAD5VDJ7"/>
<feature type="transmembrane region" description="Helical" evidence="6">
    <location>
        <begin position="70"/>
        <end position="92"/>
    </location>
</feature>
<feature type="transmembrane region" description="Helical" evidence="6">
    <location>
        <begin position="6"/>
        <end position="29"/>
    </location>
</feature>
<feature type="compositionally biased region" description="Basic and acidic residues" evidence="5">
    <location>
        <begin position="195"/>
        <end position="207"/>
    </location>
</feature>
<evidence type="ECO:0000256" key="6">
    <source>
        <dbReference type="SAM" id="Phobius"/>
    </source>
</evidence>
<evidence type="ECO:0000256" key="2">
    <source>
        <dbReference type="ARBA" id="ARBA00022692"/>
    </source>
</evidence>
<evidence type="ECO:0000256" key="4">
    <source>
        <dbReference type="ARBA" id="ARBA00023136"/>
    </source>
</evidence>
<sequence length="454" mass="49311">MASAGFLIYSAIMPLIKTFLSLLFGYFITKKGLFPPAASRGASYVAMAVSLPCLVFASLVPAFTPQNVSAFGPLLLISLVYLVIGFAFGYIIRELCYVPRNFWQGIIIMCGLSNWGNLQEKLILQFVATAIVVSVTQQSPFDPKTDPALGVSYITAFIISYNVVFFGLAEIRVPWRQKPIGSLISRYILKEPFSDPETKDSTEKDQSGRQINAPGCDTPTLDPEIGSVRRSSTISSKGKEPLALPPTPATVSSDSSSSLPKTTTRWSTFIPPQFLNILRSLSFLLDPINISLIISFPIALIKPLKALFVDISEYGGPTWTGPDGRPPLAFVMDTAQFLGDIVIPLSLILLGASFARLRIPRPLSRLPLMAMTSVTLAKMLVLPVIGVVMVEGMVKTGFIPEDAKVEKFVAIFLSGTPAAVNQLVVTSLYAPDGEVDTLSAFLLVQYVFMFISST</sequence>
<dbReference type="GO" id="GO:0016020">
    <property type="term" value="C:membrane"/>
    <property type="evidence" value="ECO:0007669"/>
    <property type="project" value="UniProtKB-SubCell"/>
</dbReference>
<feature type="transmembrane region" description="Helical" evidence="6">
    <location>
        <begin position="335"/>
        <end position="354"/>
    </location>
</feature>
<feature type="transmembrane region" description="Helical" evidence="6">
    <location>
        <begin position="283"/>
        <end position="301"/>
    </location>
</feature>
<feature type="region of interest" description="Disordered" evidence="5">
    <location>
        <begin position="195"/>
        <end position="262"/>
    </location>
</feature>
<keyword evidence="3 6" id="KW-1133">Transmembrane helix</keyword>
<dbReference type="GO" id="GO:0055085">
    <property type="term" value="P:transmembrane transport"/>
    <property type="evidence" value="ECO:0007669"/>
    <property type="project" value="InterPro"/>
</dbReference>
<comment type="subcellular location">
    <subcellularLocation>
        <location evidence="1">Membrane</location>
        <topology evidence="1">Multi-pass membrane protein</topology>
    </subcellularLocation>
</comment>
<dbReference type="Pfam" id="PF03547">
    <property type="entry name" value="Mem_trans"/>
    <property type="match status" value="1"/>
</dbReference>
<dbReference type="PANTHER" id="PTHR31274:SF1">
    <property type="entry name" value="AGL149CP"/>
    <property type="match status" value="1"/>
</dbReference>
<comment type="caution">
    <text evidence="7">The sequence shown here is derived from an EMBL/GenBank/DDBJ whole genome shotgun (WGS) entry which is preliminary data.</text>
</comment>
<keyword evidence="4 6" id="KW-0472">Membrane</keyword>
<evidence type="ECO:0008006" key="9">
    <source>
        <dbReference type="Google" id="ProtNLM"/>
    </source>
</evidence>